<reference evidence="2 3" key="1">
    <citation type="submission" date="2018-08" db="EMBL/GenBank/DDBJ databases">
        <title>Aeromicrobium sp. M2KJ-4, whole genome shotgun sequence.</title>
        <authorList>
            <person name="Tuo L."/>
        </authorList>
    </citation>
    <scope>NUCLEOTIDE SEQUENCE [LARGE SCALE GENOMIC DNA]</scope>
    <source>
        <strain evidence="2 3">M2KJ-4</strain>
    </source>
</reference>
<dbReference type="AlphaFoldDB" id="A0A371P4J0"/>
<organism evidence="2 3">
    <name type="scientific">Aeromicrobium endophyticum</name>
    <dbReference type="NCBI Taxonomy" id="2292704"/>
    <lineage>
        <taxon>Bacteria</taxon>
        <taxon>Bacillati</taxon>
        <taxon>Actinomycetota</taxon>
        <taxon>Actinomycetes</taxon>
        <taxon>Propionibacteriales</taxon>
        <taxon>Nocardioidaceae</taxon>
        <taxon>Aeromicrobium</taxon>
    </lineage>
</organism>
<dbReference type="InterPro" id="IPR004013">
    <property type="entry name" value="PHP_dom"/>
</dbReference>
<keyword evidence="3" id="KW-1185">Reference proteome</keyword>
<dbReference type="CDD" id="cd07438">
    <property type="entry name" value="PHP_HisPPase_AMP"/>
    <property type="match status" value="1"/>
</dbReference>
<dbReference type="EMBL" id="QUBR01000002">
    <property type="protein sequence ID" value="REK70815.1"/>
    <property type="molecule type" value="Genomic_DNA"/>
</dbReference>
<feature type="domain" description="Polymerase/histidinol phosphatase N-terminal" evidence="1">
    <location>
        <begin position="3"/>
        <end position="68"/>
    </location>
</feature>
<dbReference type="Gene3D" id="3.20.20.140">
    <property type="entry name" value="Metal-dependent hydrolases"/>
    <property type="match status" value="1"/>
</dbReference>
<dbReference type="InterPro" id="IPR016195">
    <property type="entry name" value="Pol/histidinol_Pase-like"/>
</dbReference>
<name>A0A371P4J0_9ACTN</name>
<dbReference type="InterPro" id="IPR003141">
    <property type="entry name" value="Pol/His_phosphatase_N"/>
</dbReference>
<dbReference type="PANTHER" id="PTHR42924">
    <property type="entry name" value="EXONUCLEASE"/>
    <property type="match status" value="1"/>
</dbReference>
<dbReference type="GO" id="GO:0035312">
    <property type="term" value="F:5'-3' DNA exonuclease activity"/>
    <property type="evidence" value="ECO:0007669"/>
    <property type="project" value="TreeGrafter"/>
</dbReference>
<protein>
    <submittedName>
        <fullName evidence="2">PHP domain-containing protein</fullName>
    </submittedName>
</protein>
<proteinExistence type="predicted"/>
<dbReference type="Proteomes" id="UP000265581">
    <property type="component" value="Unassembled WGS sequence"/>
</dbReference>
<dbReference type="GO" id="GO:0004534">
    <property type="term" value="F:5'-3' RNA exonuclease activity"/>
    <property type="evidence" value="ECO:0007669"/>
    <property type="project" value="TreeGrafter"/>
</dbReference>
<dbReference type="PANTHER" id="PTHR42924:SF3">
    <property type="entry name" value="POLYMERASE_HISTIDINOL PHOSPHATASE N-TERMINAL DOMAIN-CONTAINING PROTEIN"/>
    <property type="match status" value="1"/>
</dbReference>
<evidence type="ECO:0000313" key="2">
    <source>
        <dbReference type="EMBL" id="REK70815.1"/>
    </source>
</evidence>
<accession>A0A371P4J0</accession>
<dbReference type="SMART" id="SM00481">
    <property type="entry name" value="POLIIIAc"/>
    <property type="match status" value="1"/>
</dbReference>
<dbReference type="InterPro" id="IPR052018">
    <property type="entry name" value="PHP_domain"/>
</dbReference>
<dbReference type="Gene3D" id="1.10.150.650">
    <property type="match status" value="1"/>
</dbReference>
<dbReference type="RefSeq" id="WP_119705399.1">
    <property type="nucleotide sequence ID" value="NZ_JBHSOI010000002.1"/>
</dbReference>
<evidence type="ECO:0000259" key="1">
    <source>
        <dbReference type="SMART" id="SM00481"/>
    </source>
</evidence>
<dbReference type="Pfam" id="PF02811">
    <property type="entry name" value="PHP"/>
    <property type="match status" value="1"/>
</dbReference>
<evidence type="ECO:0000313" key="3">
    <source>
        <dbReference type="Proteomes" id="UP000265581"/>
    </source>
</evidence>
<gene>
    <name evidence="2" type="ORF">DX116_17155</name>
</gene>
<dbReference type="SUPFAM" id="SSF89550">
    <property type="entry name" value="PHP domain-like"/>
    <property type="match status" value="1"/>
</dbReference>
<comment type="caution">
    <text evidence="2">The sequence shown here is derived from an EMBL/GenBank/DDBJ whole genome shotgun (WGS) entry which is preliminary data.</text>
</comment>
<sequence length="275" mass="29177">MRIDLHTHSNRSDGTDSPAELVEKAAAQGLDVVALTDHDSTAGWDEAREAGERAGIEVIGGIEISTMLDGVSIHLLGYGFDPDDPALLAELGRVLGGRDDRLPALLEQLASHDMPLTVADVVAQSGAAAASGRPHVADAMVAAGYVRDRDEAFRHWLYDDGPVYVARYGTPLTDAIDLVAQAGGVSVVAHPWARKARRVLTPEVIAGLAEKGLGGIEVDHLNHSDETRAELRALARDLDLVVTGSSDYHGAGKGPEFHLGAHTTAPAEFERLLNR</sequence>
<dbReference type="OrthoDB" id="9804333at2"/>